<evidence type="ECO:0000313" key="2">
    <source>
        <dbReference type="EMBL" id="KAA1397511.1"/>
    </source>
</evidence>
<dbReference type="OrthoDB" id="3748137at2"/>
<comment type="caution">
    <text evidence="2">The sequence shown here is derived from an EMBL/GenBank/DDBJ whole genome shotgun (WGS) entry which is preliminary data.</text>
</comment>
<protein>
    <recommendedName>
        <fullName evidence="4">PPE domain-containing protein</fullName>
    </recommendedName>
</protein>
<dbReference type="RefSeq" id="WP_149688962.1">
    <property type="nucleotide sequence ID" value="NZ_SDPQ02000002.1"/>
</dbReference>
<reference evidence="2" key="1">
    <citation type="submission" date="2019-09" db="EMBL/GenBank/DDBJ databases">
        <authorList>
            <person name="Li J."/>
        </authorList>
    </citation>
    <scope>NUCLEOTIDE SEQUENCE [LARGE SCALE GENOMIC DNA]</scope>
    <source>
        <strain evidence="2">JCM 14732</strain>
    </source>
</reference>
<name>A0A5M4FFB0_9ACTN</name>
<evidence type="ECO:0000313" key="3">
    <source>
        <dbReference type="Proteomes" id="UP000380867"/>
    </source>
</evidence>
<dbReference type="Proteomes" id="UP000380867">
    <property type="component" value="Unassembled WGS sequence"/>
</dbReference>
<keyword evidence="3" id="KW-1185">Reference proteome</keyword>
<gene>
    <name evidence="2" type="ORF">ESP70_009045</name>
</gene>
<organism evidence="2 3">
    <name type="scientific">Aeromicrobium ginsengisoli</name>
    <dbReference type="NCBI Taxonomy" id="363867"/>
    <lineage>
        <taxon>Bacteria</taxon>
        <taxon>Bacillati</taxon>
        <taxon>Actinomycetota</taxon>
        <taxon>Actinomycetes</taxon>
        <taxon>Propionibacteriales</taxon>
        <taxon>Nocardioidaceae</taxon>
        <taxon>Aeromicrobium</taxon>
    </lineage>
</organism>
<dbReference type="EMBL" id="SDPQ02000002">
    <property type="protein sequence ID" value="KAA1397511.1"/>
    <property type="molecule type" value="Genomic_DNA"/>
</dbReference>
<evidence type="ECO:0008006" key="4">
    <source>
        <dbReference type="Google" id="ProtNLM"/>
    </source>
</evidence>
<dbReference type="AlphaFoldDB" id="A0A5M4FFB0"/>
<proteinExistence type="predicted"/>
<accession>A0A5M4FFB0</accession>
<evidence type="ECO:0000256" key="1">
    <source>
        <dbReference type="SAM" id="MobiDB-lite"/>
    </source>
</evidence>
<sequence length="131" mass="14050">MTTFMLRLSAVRNASDLWDDQAEQLRGGHKRLTDANGSIDELGDRVGPKAGAYLATWLSEVTTLATAAQNRADGLDEFTVSTVQLDEQGAADLRASLPWANQDAVAKRLGDINPFPTDDPGPAPPTYPDVP</sequence>
<feature type="compositionally biased region" description="Pro residues" evidence="1">
    <location>
        <begin position="117"/>
        <end position="131"/>
    </location>
</feature>
<feature type="region of interest" description="Disordered" evidence="1">
    <location>
        <begin position="109"/>
        <end position="131"/>
    </location>
</feature>